<reference evidence="2 3" key="1">
    <citation type="submission" date="2024-02" db="EMBL/GenBank/DDBJ databases">
        <authorList>
            <person name="Chen Y."/>
            <person name="Shah S."/>
            <person name="Dougan E. K."/>
            <person name="Thang M."/>
            <person name="Chan C."/>
        </authorList>
    </citation>
    <scope>NUCLEOTIDE SEQUENCE [LARGE SCALE GENOMIC DNA]</scope>
</reference>
<dbReference type="Proteomes" id="UP001642464">
    <property type="component" value="Unassembled WGS sequence"/>
</dbReference>
<protein>
    <submittedName>
        <fullName evidence="2">Uncharacterized protein</fullName>
    </submittedName>
</protein>
<gene>
    <name evidence="2" type="ORF">SCF082_LOCUS38682</name>
</gene>
<proteinExistence type="predicted"/>
<keyword evidence="1" id="KW-0175">Coiled coil</keyword>
<organism evidence="2 3">
    <name type="scientific">Durusdinium trenchii</name>
    <dbReference type="NCBI Taxonomy" id="1381693"/>
    <lineage>
        <taxon>Eukaryota</taxon>
        <taxon>Sar</taxon>
        <taxon>Alveolata</taxon>
        <taxon>Dinophyceae</taxon>
        <taxon>Suessiales</taxon>
        <taxon>Symbiodiniaceae</taxon>
        <taxon>Durusdinium</taxon>
    </lineage>
</organism>
<accession>A0ABP0PYV6</accession>
<keyword evidence="3" id="KW-1185">Reference proteome</keyword>
<comment type="caution">
    <text evidence="2">The sequence shown here is derived from an EMBL/GenBank/DDBJ whole genome shotgun (WGS) entry which is preliminary data.</text>
</comment>
<evidence type="ECO:0000313" key="2">
    <source>
        <dbReference type="EMBL" id="CAK9081207.1"/>
    </source>
</evidence>
<feature type="non-terminal residue" evidence="2">
    <location>
        <position position="1"/>
    </location>
</feature>
<evidence type="ECO:0000256" key="1">
    <source>
        <dbReference type="SAM" id="Coils"/>
    </source>
</evidence>
<evidence type="ECO:0000313" key="3">
    <source>
        <dbReference type="Proteomes" id="UP001642464"/>
    </source>
</evidence>
<name>A0ABP0PYV6_9DINO</name>
<dbReference type="EMBL" id="CAXAMM010038817">
    <property type="protein sequence ID" value="CAK9081207.1"/>
    <property type="molecule type" value="Genomic_DNA"/>
</dbReference>
<sequence length="724" mass="82064">HQTRNEAHKMDHNESLRDHRVFKNSFWGMFYAEYNHIVNYFLRHRNKLLPRAFRVDDRIAPVLDGIVSFVAVVTENTPCQIIPVGLQDKMPEHVGRIEKELQRLRETMCGPTSLLGPCHDRDGSAILPPPEGAPPLLGKVVVWREARLKRARGAPIRRLTGEAGEMVEAWGDLRDMVINLQNIYEAVSLQTAFLDDATSTSGHEREVYTTETVNAARAEDPVMYGYMLRTADTERVARSNRPIGLGFMPFPFAGFIAKLCKMTSVPLYDYASPIYNIRGTIKVNATTCSLSIGPVSSWNIADTLDGDHLAVFKKLFETVRLEWARFANPDLLLQVQRCNPSADDLVSLSMRLKVNSEFRAAQRNEPPPEKPRKIPNMGMDDFHRPHTTPTADVFVVAMLENFLNQIPGASIACDHPLFEQFFRAEAKREQAEKELLREIEAEEAARARAETKAARKRVKAKERAQLRNAASVTVQAWWRRVHAQAERLRVQGAIGAIQAWWRPRHTRATLLRQGAQRKIQAWWRELRRARTEQLLRLALPAPQKPLSPAKAEPVAPPQKEGQKEAAAVGAAWADLHRFCAQLGEFNKEVMDKAAALTELQDCVQKQVERVPLLVQAEVERLRRELTHAKCSNLLWRIQSLLECLLVQNFPHDPFLQAQRDHNGYVPFGLLLSIPPVQNLMRGFQESHHLNVLFIVCNRSPWLDSAPYGAAWGAGFEHWPIPGGV</sequence>
<feature type="coiled-coil region" evidence="1">
    <location>
        <begin position="428"/>
        <end position="464"/>
    </location>
</feature>